<reference evidence="1" key="1">
    <citation type="submission" date="2024-11" db="EMBL/GenBank/DDBJ databases">
        <title>Sequencing of Borrelia variable plasmids from multiple Borrelia sensu lato isolates.</title>
        <authorList>
            <person name="Mongodin E.F."/>
            <person name="Rudenko N."/>
            <person name="Fraser C.M."/>
            <person name="Schutzer S."/>
            <person name="Luft B."/>
            <person name="Morgan R."/>
            <person name="Casjens S."/>
            <person name="Qiu W."/>
        </authorList>
    </citation>
    <scope>NUCLEOTIDE SEQUENCE</scope>
    <source>
        <strain evidence="1">SCGT-18</strain>
    </source>
</reference>
<accession>A0ACD5GLG9</accession>
<protein>
    <submittedName>
        <fullName evidence="1">ParA family protein</fullName>
    </submittedName>
</protein>
<proteinExistence type="predicted"/>
<name>A0ACD5GLG9_9SPIR</name>
<organism evidence="1 2">
    <name type="scientific">Borreliella carolinensis</name>
    <dbReference type="NCBI Taxonomy" id="478174"/>
    <lineage>
        <taxon>Bacteria</taxon>
        <taxon>Pseudomonadati</taxon>
        <taxon>Spirochaetota</taxon>
        <taxon>Spirochaetia</taxon>
        <taxon>Spirochaetales</taxon>
        <taxon>Borreliaceae</taxon>
        <taxon>Borreliella</taxon>
    </lineage>
</organism>
<evidence type="ECO:0000313" key="1">
    <source>
        <dbReference type="EMBL" id="XPC85565.1"/>
    </source>
</evidence>
<gene>
    <name evidence="1" type="ORF">QIA18_05550</name>
</gene>
<geneLocation type="plasmid" evidence="1 2">
    <name>lp28-5</name>
</geneLocation>
<evidence type="ECO:0000313" key="2">
    <source>
        <dbReference type="Proteomes" id="UP001304851"/>
    </source>
</evidence>
<dbReference type="Proteomes" id="UP001304851">
    <property type="component" value="Plasmid lp28-5"/>
</dbReference>
<keyword evidence="1" id="KW-0614">Plasmid</keyword>
<dbReference type="EMBL" id="CP179469">
    <property type="protein sequence ID" value="XPC85565.1"/>
    <property type="molecule type" value="Genomic_DNA"/>
</dbReference>
<sequence>MDRRKCKIICLSSIKGGVGKSVSAIIFAQILSMKYKVLLIDMDPQASISSYLYDKIEERNILGKNIYKVLTFALNINDAINIINENLDFIPSYIDLNLFNRDSMPLKELNLKKSLLNIQKNYEYIIIDTNPSMDSTLANALIASNFVLTPIISERWAVESFDMIMSYINYLSLNLKPFIFITRFKKNSTHKELLKILYSKHNVLGVINEREDLNRKIAKSENFDLSKDYIEEYKNILKNFLEIVESHSKA</sequence>
<keyword evidence="2" id="KW-1185">Reference proteome</keyword>